<dbReference type="GO" id="GO:0016746">
    <property type="term" value="F:acyltransferase activity"/>
    <property type="evidence" value="ECO:0007669"/>
    <property type="project" value="UniProtKB-KW"/>
</dbReference>
<feature type="transmembrane region" description="Helical" evidence="1">
    <location>
        <begin position="236"/>
        <end position="255"/>
    </location>
</feature>
<feature type="domain" description="Acyltransferase 3" evidence="2">
    <location>
        <begin position="45"/>
        <end position="370"/>
    </location>
</feature>
<evidence type="ECO:0000313" key="4">
    <source>
        <dbReference type="Proteomes" id="UP001589828"/>
    </source>
</evidence>
<dbReference type="EC" id="2.3.-.-" evidence="3"/>
<feature type="transmembrane region" description="Helical" evidence="1">
    <location>
        <begin position="72"/>
        <end position="90"/>
    </location>
</feature>
<dbReference type="Pfam" id="PF01757">
    <property type="entry name" value="Acyl_transf_3"/>
    <property type="match status" value="1"/>
</dbReference>
<accession>A0ABV6LFJ4</accession>
<reference evidence="3 4" key="1">
    <citation type="submission" date="2024-09" db="EMBL/GenBank/DDBJ databases">
        <authorList>
            <person name="Sun Q."/>
            <person name="Mori K."/>
        </authorList>
    </citation>
    <scope>NUCLEOTIDE SEQUENCE [LARGE SCALE GENOMIC DNA]</scope>
    <source>
        <strain evidence="3 4">NCAIM B.02415</strain>
    </source>
</reference>
<feature type="transmembrane region" description="Helical" evidence="1">
    <location>
        <begin position="110"/>
        <end position="130"/>
    </location>
</feature>
<dbReference type="InterPro" id="IPR050879">
    <property type="entry name" value="Acyltransferase_3"/>
</dbReference>
<evidence type="ECO:0000256" key="1">
    <source>
        <dbReference type="SAM" id="Phobius"/>
    </source>
</evidence>
<evidence type="ECO:0000259" key="2">
    <source>
        <dbReference type="Pfam" id="PF01757"/>
    </source>
</evidence>
<keyword evidence="1" id="KW-0472">Membrane</keyword>
<evidence type="ECO:0000313" key="3">
    <source>
        <dbReference type="EMBL" id="MFC0518242.1"/>
    </source>
</evidence>
<feature type="transmembrane region" description="Helical" evidence="1">
    <location>
        <begin position="267"/>
        <end position="288"/>
    </location>
</feature>
<organism evidence="3 4">
    <name type="scientific">Mucilaginibacter angelicae</name>
    <dbReference type="NCBI Taxonomy" id="869718"/>
    <lineage>
        <taxon>Bacteria</taxon>
        <taxon>Pseudomonadati</taxon>
        <taxon>Bacteroidota</taxon>
        <taxon>Sphingobacteriia</taxon>
        <taxon>Sphingobacteriales</taxon>
        <taxon>Sphingobacteriaceae</taxon>
        <taxon>Mucilaginibacter</taxon>
    </lineage>
</organism>
<dbReference type="InterPro" id="IPR002656">
    <property type="entry name" value="Acyl_transf_3_dom"/>
</dbReference>
<dbReference type="Proteomes" id="UP001589828">
    <property type="component" value="Unassembled WGS sequence"/>
</dbReference>
<feature type="transmembrane region" description="Helical" evidence="1">
    <location>
        <begin position="198"/>
        <end position="216"/>
    </location>
</feature>
<dbReference type="RefSeq" id="WP_377025968.1">
    <property type="nucleotide sequence ID" value="NZ_JBHLTS010000078.1"/>
</dbReference>
<comment type="caution">
    <text evidence="3">The sequence shown here is derived from an EMBL/GenBank/DDBJ whole genome shotgun (WGS) entry which is preliminary data.</text>
</comment>
<keyword evidence="1" id="KW-1133">Transmembrane helix</keyword>
<sequence>MAYLYFMPLDIDYQIIDKPGIGSQQIVIDVNHSKKPPGKAFHYIPALDNIRGLAVLFVLLTHMTYGVIKGGLVGVELFFVLSGFIITSLLQAESAAYGKISIWRFYLRRALRLFPPLLICIILANVFWSYNEVSNSGSNQSFATIAALFYFINLLPEKVSGHLVHLWSLSVEEHFYLFWPLITSFFLFKFSRRNQIKVLLTLILIVSVYRFWQGHFETSFYGGLLIIDPLRFTLCSVDSILTGALLAVAMSTTAFKNFSLNNKLRNWLIAGCVVVFSCFLVLLTGGFIFRNGGFLLLDVFCAGAIFIAIKSPGHFLFSNKVLKWLGTRSYGIYVYHYVIFAVFEHFRVHNSGGNFIIISLLRIVVSLLFAELSFRLVEMPLLKFKKKWDLQR</sequence>
<gene>
    <name evidence="3" type="ORF">ACFFGT_28770</name>
</gene>
<keyword evidence="3" id="KW-0808">Transferase</keyword>
<keyword evidence="1" id="KW-0812">Transmembrane</keyword>
<protein>
    <submittedName>
        <fullName evidence="3">Acyltransferase family protein</fullName>
        <ecNumber evidence="3">2.3.-.-</ecNumber>
    </submittedName>
</protein>
<keyword evidence="3" id="KW-0012">Acyltransferase</keyword>
<feature type="transmembrane region" description="Helical" evidence="1">
    <location>
        <begin position="175"/>
        <end position="191"/>
    </location>
</feature>
<dbReference type="PANTHER" id="PTHR23028">
    <property type="entry name" value="ACETYLTRANSFERASE"/>
    <property type="match status" value="1"/>
</dbReference>
<feature type="transmembrane region" description="Helical" evidence="1">
    <location>
        <begin position="325"/>
        <end position="343"/>
    </location>
</feature>
<name>A0ABV6LFJ4_9SPHI</name>
<proteinExistence type="predicted"/>
<dbReference type="EMBL" id="JBHLTS010000078">
    <property type="protein sequence ID" value="MFC0518242.1"/>
    <property type="molecule type" value="Genomic_DNA"/>
</dbReference>
<dbReference type="PANTHER" id="PTHR23028:SF53">
    <property type="entry name" value="ACYL_TRANSF_3 DOMAIN-CONTAINING PROTEIN"/>
    <property type="match status" value="1"/>
</dbReference>
<feature type="transmembrane region" description="Helical" evidence="1">
    <location>
        <begin position="294"/>
        <end position="313"/>
    </location>
</feature>
<feature type="transmembrane region" description="Helical" evidence="1">
    <location>
        <begin position="355"/>
        <end position="377"/>
    </location>
</feature>
<keyword evidence="4" id="KW-1185">Reference proteome</keyword>